<feature type="repeat" description="TPR" evidence="4">
    <location>
        <begin position="282"/>
        <end position="315"/>
    </location>
</feature>
<evidence type="ECO:0000256" key="4">
    <source>
        <dbReference type="PROSITE-ProRule" id="PRU00339"/>
    </source>
</evidence>
<dbReference type="SUPFAM" id="SSF48452">
    <property type="entry name" value="TPR-like"/>
    <property type="match status" value="1"/>
</dbReference>
<dbReference type="SMART" id="SM00028">
    <property type="entry name" value="TPR"/>
    <property type="match status" value="7"/>
</dbReference>
<feature type="repeat" description="TPR" evidence="4">
    <location>
        <begin position="146"/>
        <end position="179"/>
    </location>
</feature>
<evidence type="ECO:0000256" key="1">
    <source>
        <dbReference type="ARBA" id="ARBA00022737"/>
    </source>
</evidence>
<reference evidence="6" key="2">
    <citation type="submission" date="2025-08" db="UniProtKB">
        <authorList>
            <consortium name="Ensembl"/>
        </authorList>
    </citation>
    <scope>IDENTIFICATION</scope>
</reference>
<dbReference type="GO" id="GO:0061512">
    <property type="term" value="P:protein localization to cilium"/>
    <property type="evidence" value="ECO:0007669"/>
    <property type="project" value="TreeGrafter"/>
</dbReference>
<evidence type="ECO:0000256" key="5">
    <source>
        <dbReference type="SAM" id="MobiDB-lite"/>
    </source>
</evidence>
<dbReference type="PROSITE" id="PS50005">
    <property type="entry name" value="TPR"/>
    <property type="match status" value="6"/>
</dbReference>
<dbReference type="PANTHER" id="PTHR44186">
    <property type="match status" value="1"/>
</dbReference>
<sequence>MLFLHPAPELPIVERRNWLIHQHYILKDYDTCKVIIKDQLQETNGMCEYAIYVQALILRLEGEIQQSLELFQSCAILNPNSADNLKQVARSLFLLGKHKAAIEFYHEAARLNENDWLFHRDLIILIFCLCQAEEHLKIALKINKHDKTFMMLGKVHLLAGETDKAIEVYKKAVEFSPENTEILTTLGLLFLQLGKYQKAFEHLGNALTFDPNNYKAILAAGSMMQTHGDFDVAMNKYRVAACAVPESPPLWNNIGMCFFGKKKYVAAISCLKRAHYLSPFDWKVLYNLGLVHLTMQQYASAFHFLSAAINLNPRMGELYMLLAVALTNLEDVENATRSYEQAVTLDESNPLVNLNFAIFLYNHGDKKGALDQYQEMERKVNILRDSSSNFEFDPELMDMAQKMGAALQVTEALVWTKPGKDSKSKPNSAAATKTPGAPLGTNQVLGQAMSSAASYSKNIQLSTGVSRGPSNAGEPEDDVLEAPSPPSDPPGSPEPAESDNPKPRTSKMKSKVQE</sequence>
<feature type="region of interest" description="Disordered" evidence="5">
    <location>
        <begin position="460"/>
        <end position="514"/>
    </location>
</feature>
<comment type="similarity">
    <text evidence="3">Belongs to the BBS4 family.</text>
</comment>
<evidence type="ECO:0000313" key="6">
    <source>
        <dbReference type="Ensembl" id="ENSONIP00000043405.1"/>
    </source>
</evidence>
<evidence type="ECO:0000256" key="3">
    <source>
        <dbReference type="ARBA" id="ARBA00023778"/>
    </source>
</evidence>
<dbReference type="AlphaFoldDB" id="A0A669C5I2"/>
<reference evidence="7" key="1">
    <citation type="submission" date="2012-01" db="EMBL/GenBank/DDBJ databases">
        <title>The Genome Sequence of Oreochromis niloticus (Nile Tilapia).</title>
        <authorList>
            <consortium name="Broad Institute Genome Assembly Team"/>
            <consortium name="Broad Institute Sequencing Platform"/>
            <person name="Di Palma F."/>
            <person name="Johnson J."/>
            <person name="Lander E.S."/>
            <person name="Lindblad-Toh K."/>
        </authorList>
    </citation>
    <scope>NUCLEOTIDE SEQUENCE [LARGE SCALE GENOMIC DNA]</scope>
</reference>
<feature type="repeat" description="TPR" evidence="4">
    <location>
        <begin position="248"/>
        <end position="281"/>
    </location>
</feature>
<dbReference type="GO" id="GO:0036064">
    <property type="term" value="C:ciliary basal body"/>
    <property type="evidence" value="ECO:0007669"/>
    <property type="project" value="TreeGrafter"/>
</dbReference>
<dbReference type="SUPFAM" id="SSF81901">
    <property type="entry name" value="HCP-like"/>
    <property type="match status" value="1"/>
</dbReference>
<keyword evidence="1" id="KW-0677">Repeat</keyword>
<reference evidence="6" key="3">
    <citation type="submission" date="2025-09" db="UniProtKB">
        <authorList>
            <consortium name="Ensembl"/>
        </authorList>
    </citation>
    <scope>IDENTIFICATION</scope>
</reference>
<dbReference type="Pfam" id="PF13181">
    <property type="entry name" value="TPR_8"/>
    <property type="match status" value="2"/>
</dbReference>
<dbReference type="Ensembl" id="ENSONIT00000050366.1">
    <property type="protein sequence ID" value="ENSONIP00000043405.1"/>
    <property type="gene ID" value="ENSONIG00000005728.2"/>
</dbReference>
<dbReference type="PANTHER" id="PTHR44186:SF1">
    <property type="entry name" value="BARDET-BIEDL SYNDROME 4 PROTEIN"/>
    <property type="match status" value="1"/>
</dbReference>
<keyword evidence="2 4" id="KW-0802">TPR repeat</keyword>
<protein>
    <submittedName>
        <fullName evidence="6">Bardet-Biedl syndrome 4</fullName>
    </submittedName>
</protein>
<name>A0A669C5I2_ORENI</name>
<dbReference type="Pfam" id="PF13414">
    <property type="entry name" value="TPR_11"/>
    <property type="match status" value="1"/>
</dbReference>
<feature type="repeat" description="TPR" evidence="4">
    <location>
        <begin position="316"/>
        <end position="349"/>
    </location>
</feature>
<evidence type="ECO:0000313" key="7">
    <source>
        <dbReference type="Proteomes" id="UP000005207"/>
    </source>
</evidence>
<dbReference type="InterPro" id="IPR011990">
    <property type="entry name" value="TPR-like_helical_dom_sf"/>
</dbReference>
<dbReference type="PROSITE" id="PS50293">
    <property type="entry name" value="TPR_REGION"/>
    <property type="match status" value="2"/>
</dbReference>
<evidence type="ECO:0000256" key="2">
    <source>
        <dbReference type="ARBA" id="ARBA00022803"/>
    </source>
</evidence>
<feature type="region of interest" description="Disordered" evidence="5">
    <location>
        <begin position="418"/>
        <end position="442"/>
    </location>
</feature>
<accession>A0A669C5I2</accession>
<dbReference type="Gene3D" id="1.25.40.10">
    <property type="entry name" value="Tetratricopeptide repeat domain"/>
    <property type="match status" value="3"/>
</dbReference>
<organism evidence="6 7">
    <name type="scientific">Oreochromis niloticus</name>
    <name type="common">Nile tilapia</name>
    <name type="synonym">Tilapia nilotica</name>
    <dbReference type="NCBI Taxonomy" id="8128"/>
    <lineage>
        <taxon>Eukaryota</taxon>
        <taxon>Metazoa</taxon>
        <taxon>Chordata</taxon>
        <taxon>Craniata</taxon>
        <taxon>Vertebrata</taxon>
        <taxon>Euteleostomi</taxon>
        <taxon>Actinopterygii</taxon>
        <taxon>Neopterygii</taxon>
        <taxon>Teleostei</taxon>
        <taxon>Neoteleostei</taxon>
        <taxon>Acanthomorphata</taxon>
        <taxon>Ovalentaria</taxon>
        <taxon>Cichlomorphae</taxon>
        <taxon>Cichliformes</taxon>
        <taxon>Cichlidae</taxon>
        <taxon>African cichlids</taxon>
        <taxon>Pseudocrenilabrinae</taxon>
        <taxon>Oreochromini</taxon>
        <taxon>Oreochromis</taxon>
    </lineage>
</organism>
<dbReference type="FunFam" id="1.25.40.10:FF:000265">
    <property type="entry name" value="Bardet-Biedl syndrome 4 (Human)"/>
    <property type="match status" value="1"/>
</dbReference>
<feature type="compositionally biased region" description="Basic residues" evidence="5">
    <location>
        <begin position="504"/>
        <end position="514"/>
    </location>
</feature>
<dbReference type="Proteomes" id="UP000005207">
    <property type="component" value="Linkage group LG1"/>
</dbReference>
<feature type="compositionally biased region" description="Polar residues" evidence="5">
    <location>
        <begin position="460"/>
        <end position="469"/>
    </location>
</feature>
<dbReference type="GeneTree" id="ENSGT00940000158166"/>
<feature type="repeat" description="TPR" evidence="4">
    <location>
        <begin position="82"/>
        <end position="115"/>
    </location>
</feature>
<feature type="compositionally biased region" description="Pro residues" evidence="5">
    <location>
        <begin position="483"/>
        <end position="493"/>
    </location>
</feature>
<proteinExistence type="inferred from homology"/>
<keyword evidence="7" id="KW-1185">Reference proteome</keyword>
<feature type="repeat" description="TPR" evidence="4">
    <location>
        <begin position="180"/>
        <end position="213"/>
    </location>
</feature>
<dbReference type="GO" id="GO:0060271">
    <property type="term" value="P:cilium assembly"/>
    <property type="evidence" value="ECO:0007669"/>
    <property type="project" value="TreeGrafter"/>
</dbReference>
<dbReference type="InterPro" id="IPR019734">
    <property type="entry name" value="TPR_rpt"/>
</dbReference>
<gene>
    <name evidence="6" type="primary">BBS4</name>
    <name evidence="6" type="synonym">bbs4</name>
</gene>